<organism evidence="3 4">
    <name type="scientific">Caldimonas mangrovi</name>
    <dbReference type="NCBI Taxonomy" id="2944811"/>
    <lineage>
        <taxon>Bacteria</taxon>
        <taxon>Pseudomonadati</taxon>
        <taxon>Pseudomonadota</taxon>
        <taxon>Betaproteobacteria</taxon>
        <taxon>Burkholderiales</taxon>
        <taxon>Sphaerotilaceae</taxon>
        <taxon>Caldimonas</taxon>
    </lineage>
</organism>
<protein>
    <submittedName>
        <fullName evidence="3">Alpha/beta hydrolase</fullName>
    </submittedName>
</protein>
<evidence type="ECO:0000313" key="3">
    <source>
        <dbReference type="EMBL" id="MCM5680384.1"/>
    </source>
</evidence>
<accession>A0ABT0YPQ2</accession>
<keyword evidence="3" id="KW-0378">Hydrolase</keyword>
<proteinExistence type="inferred from homology"/>
<dbReference type="EMBL" id="JAMKFE010000006">
    <property type="protein sequence ID" value="MCM5680384.1"/>
    <property type="molecule type" value="Genomic_DNA"/>
</dbReference>
<dbReference type="InterPro" id="IPR000073">
    <property type="entry name" value="AB_hydrolase_1"/>
</dbReference>
<reference evidence="3" key="1">
    <citation type="submission" date="2022-05" db="EMBL/GenBank/DDBJ databases">
        <title>Schlegelella sp. nov., isolated from mangrove soil.</title>
        <authorList>
            <person name="Liu Y."/>
            <person name="Ge X."/>
            <person name="Liu W."/>
        </authorList>
    </citation>
    <scope>NUCLEOTIDE SEQUENCE</scope>
    <source>
        <strain evidence="3">S2-27</strain>
    </source>
</reference>
<comment type="similarity">
    <text evidence="1">Belongs to the AB hydrolase superfamily.</text>
</comment>
<dbReference type="Gene3D" id="3.40.50.1820">
    <property type="entry name" value="alpha/beta hydrolase"/>
    <property type="match status" value="1"/>
</dbReference>
<name>A0ABT0YPQ2_9BURK</name>
<dbReference type="SUPFAM" id="SSF53474">
    <property type="entry name" value="alpha/beta-Hydrolases"/>
    <property type="match status" value="1"/>
</dbReference>
<dbReference type="InterPro" id="IPR029058">
    <property type="entry name" value="AB_hydrolase_fold"/>
</dbReference>
<gene>
    <name evidence="3" type="ORF">M8A51_12670</name>
</gene>
<feature type="domain" description="AB hydrolase-1" evidence="2">
    <location>
        <begin position="24"/>
        <end position="262"/>
    </location>
</feature>
<dbReference type="GO" id="GO:0016787">
    <property type="term" value="F:hydrolase activity"/>
    <property type="evidence" value="ECO:0007669"/>
    <property type="project" value="UniProtKB-KW"/>
</dbReference>
<sequence>MQPRESILLRNNVRIAGAGDKPTMVFAHGFGCDQNMWRFVAPAFADTHRVVLFDYVGCGQSDLRAFDAARYSSLEGYALDLLDVCEALELQQAILVGHSVSAMIGLLAAIRQPSRFASLVMVAPSPCFINDPCYVGGFERGDIESLLSLMDHNYIGWASYLAPVVMGNPGRPDLGAELEQSFCSTDPLAAQTFARATFFADNRADLARAPVPSLILQVRDDALAPMAVGRYLLEHMPGSELAVLEATGHCPHMSHPQLTIDAMKQYLARGGRVSG</sequence>
<evidence type="ECO:0000256" key="1">
    <source>
        <dbReference type="ARBA" id="ARBA00008645"/>
    </source>
</evidence>
<dbReference type="PANTHER" id="PTHR43039">
    <property type="entry name" value="ESTERASE-RELATED"/>
    <property type="match status" value="1"/>
</dbReference>
<comment type="caution">
    <text evidence="3">The sequence shown here is derived from an EMBL/GenBank/DDBJ whole genome shotgun (WGS) entry which is preliminary data.</text>
</comment>
<dbReference type="Pfam" id="PF12697">
    <property type="entry name" value="Abhydrolase_6"/>
    <property type="match status" value="1"/>
</dbReference>
<evidence type="ECO:0000313" key="4">
    <source>
        <dbReference type="Proteomes" id="UP001165541"/>
    </source>
</evidence>
<evidence type="ECO:0000259" key="2">
    <source>
        <dbReference type="Pfam" id="PF12697"/>
    </source>
</evidence>
<keyword evidence="4" id="KW-1185">Reference proteome</keyword>
<dbReference type="Proteomes" id="UP001165541">
    <property type="component" value="Unassembled WGS sequence"/>
</dbReference>
<dbReference type="PRINTS" id="PR00111">
    <property type="entry name" value="ABHYDROLASE"/>
</dbReference>